<keyword evidence="2" id="KW-1185">Reference proteome</keyword>
<organism evidence="1 2">
    <name type="scientific">Bacteroides mediterraneensis</name>
    <dbReference type="NCBI Taxonomy" id="1841856"/>
    <lineage>
        <taxon>Bacteria</taxon>
        <taxon>Pseudomonadati</taxon>
        <taxon>Bacteroidota</taxon>
        <taxon>Bacteroidia</taxon>
        <taxon>Bacteroidales</taxon>
        <taxon>Bacteroidaceae</taxon>
        <taxon>Bacteroides</taxon>
    </lineage>
</organism>
<accession>A0ABS2EUL1</accession>
<protein>
    <submittedName>
        <fullName evidence="1">DUF4249 domain-containing protein</fullName>
    </submittedName>
</protein>
<dbReference type="EMBL" id="JACJJW010000014">
    <property type="protein sequence ID" value="MBM6758371.1"/>
    <property type="molecule type" value="Genomic_DNA"/>
</dbReference>
<name>A0ABS2EUL1_9BACE</name>
<dbReference type="Proteomes" id="UP000703295">
    <property type="component" value="Unassembled WGS sequence"/>
</dbReference>
<dbReference type="Pfam" id="PF14054">
    <property type="entry name" value="DUF4249"/>
    <property type="match status" value="1"/>
</dbReference>
<sequence length="300" mass="33647">MKKLLAAMWLPVMGLCTSCDKEVTVENVAENGKLVVYCIPSNVKDTTFIQLLWSRSLNGETQADRTTDRAEVSFRVNGVERETGYAGRLPRYGNGNTFYAVGRLKEGDEVEVKAQLPGLPAVTARTSVPSCFPLEKVEGIRLSVCGYQAVRFQITLRDCAEVENYYGIRILRKRIFPEGVTIGVPDSVVKPLVLHVENEPLMNNKLGVDDVFDLSNDFYQHLYIYGDHQINGRTYTLNLDCFERNHGTAQPADDKVYYKVVLFALSSDLYKYLKSVNALNNNDLGKAGLAPIYKRSLVSR</sequence>
<dbReference type="RefSeq" id="WP_204475565.1">
    <property type="nucleotide sequence ID" value="NZ_JACJJW010000014.1"/>
</dbReference>
<evidence type="ECO:0000313" key="1">
    <source>
        <dbReference type="EMBL" id="MBM6758371.1"/>
    </source>
</evidence>
<dbReference type="InterPro" id="IPR025345">
    <property type="entry name" value="DUF4249"/>
</dbReference>
<reference evidence="1 2" key="1">
    <citation type="journal article" date="2021" name="Sci. Rep.">
        <title>The distribution of antibiotic resistance genes in chicken gut microbiota commensals.</title>
        <authorList>
            <person name="Juricova H."/>
            <person name="Matiasovicova J."/>
            <person name="Kubasova T."/>
            <person name="Cejkova D."/>
            <person name="Rychlik I."/>
        </authorList>
    </citation>
    <scope>NUCLEOTIDE SEQUENCE [LARGE SCALE GENOMIC DNA]</scope>
    <source>
        <strain evidence="1 2">An801</strain>
    </source>
</reference>
<evidence type="ECO:0000313" key="2">
    <source>
        <dbReference type="Proteomes" id="UP000703295"/>
    </source>
</evidence>
<proteinExistence type="predicted"/>
<comment type="caution">
    <text evidence="1">The sequence shown here is derived from an EMBL/GenBank/DDBJ whole genome shotgun (WGS) entry which is preliminary data.</text>
</comment>
<gene>
    <name evidence="1" type="ORF">H6A31_06695</name>
</gene>